<dbReference type="WBParaSite" id="HNAJ_0001009101-mRNA-1">
    <property type="protein sequence ID" value="HNAJ_0001009101-mRNA-1"/>
    <property type="gene ID" value="HNAJ_0001009101"/>
</dbReference>
<evidence type="ECO:0000256" key="8">
    <source>
        <dbReference type="SAM" id="Phobius"/>
    </source>
</evidence>
<dbReference type="InterPro" id="IPR015720">
    <property type="entry name" value="Emp24-like"/>
</dbReference>
<proteinExistence type="inferred from homology"/>
<dbReference type="PROSITE" id="PS50866">
    <property type="entry name" value="GOLD"/>
    <property type="match status" value="1"/>
</dbReference>
<dbReference type="GO" id="GO:0016020">
    <property type="term" value="C:membrane"/>
    <property type="evidence" value="ECO:0007669"/>
    <property type="project" value="UniProtKB-SubCell"/>
</dbReference>
<keyword evidence="12" id="KW-1185">Reference proteome</keyword>
<dbReference type="AlphaFoldDB" id="A0A0R3TR92"/>
<evidence type="ECO:0000313" key="11">
    <source>
        <dbReference type="EMBL" id="VDO07143.1"/>
    </source>
</evidence>
<comment type="similarity">
    <text evidence="2 7">Belongs to the EMP24/GP25L family.</text>
</comment>
<reference evidence="11 12" key="2">
    <citation type="submission" date="2018-11" db="EMBL/GenBank/DDBJ databases">
        <authorList>
            <consortium name="Pathogen Informatics"/>
        </authorList>
    </citation>
    <scope>NUCLEOTIDE SEQUENCE [LARGE SCALE GENOMIC DNA]</scope>
</reference>
<gene>
    <name evidence="11" type="ORF">HNAJ_LOCUS10086</name>
</gene>
<evidence type="ECO:0000256" key="4">
    <source>
        <dbReference type="ARBA" id="ARBA00022729"/>
    </source>
</evidence>
<dbReference type="SMART" id="SM01190">
    <property type="entry name" value="EMP24_GP25L"/>
    <property type="match status" value="1"/>
</dbReference>
<evidence type="ECO:0000256" key="5">
    <source>
        <dbReference type="ARBA" id="ARBA00022989"/>
    </source>
</evidence>
<evidence type="ECO:0000259" key="10">
    <source>
        <dbReference type="PROSITE" id="PS50866"/>
    </source>
</evidence>
<evidence type="ECO:0000313" key="13">
    <source>
        <dbReference type="WBParaSite" id="HNAJ_0001009101-mRNA-1"/>
    </source>
</evidence>
<evidence type="ECO:0000256" key="9">
    <source>
        <dbReference type="SAM" id="SignalP"/>
    </source>
</evidence>
<keyword evidence="3 7" id="KW-0812">Transmembrane</keyword>
<feature type="transmembrane region" description="Helical" evidence="8">
    <location>
        <begin position="180"/>
        <end position="199"/>
    </location>
</feature>
<name>A0A0R3TR92_RODNA</name>
<feature type="domain" description="GOLD" evidence="10">
    <location>
        <begin position="30"/>
        <end position="122"/>
    </location>
</feature>
<evidence type="ECO:0000256" key="3">
    <source>
        <dbReference type="ARBA" id="ARBA00022692"/>
    </source>
</evidence>
<dbReference type="Pfam" id="PF01105">
    <property type="entry name" value="EMP24_GP25L"/>
    <property type="match status" value="1"/>
</dbReference>
<protein>
    <submittedName>
        <fullName evidence="13">GOLD domain-containing protein</fullName>
    </submittedName>
</protein>
<dbReference type="OrthoDB" id="3427at2759"/>
<organism evidence="13">
    <name type="scientific">Rodentolepis nana</name>
    <name type="common">Dwarf tapeworm</name>
    <name type="synonym">Hymenolepis nana</name>
    <dbReference type="NCBI Taxonomy" id="102285"/>
    <lineage>
        <taxon>Eukaryota</taxon>
        <taxon>Metazoa</taxon>
        <taxon>Spiralia</taxon>
        <taxon>Lophotrochozoa</taxon>
        <taxon>Platyhelminthes</taxon>
        <taxon>Cestoda</taxon>
        <taxon>Eucestoda</taxon>
        <taxon>Cyclophyllidea</taxon>
        <taxon>Hymenolepididae</taxon>
        <taxon>Rodentolepis</taxon>
    </lineage>
</organism>
<evidence type="ECO:0000256" key="1">
    <source>
        <dbReference type="ARBA" id="ARBA00004479"/>
    </source>
</evidence>
<comment type="subcellular location">
    <subcellularLocation>
        <location evidence="1 7">Membrane</location>
        <topology evidence="1 7">Single-pass type I membrane protein</topology>
    </subcellularLocation>
</comment>
<dbReference type="PANTHER" id="PTHR22811">
    <property type="entry name" value="TRANSMEMBRANE EMP24 DOMAIN-CONTAINING PROTEIN"/>
    <property type="match status" value="1"/>
</dbReference>
<evidence type="ECO:0000256" key="7">
    <source>
        <dbReference type="RuleBase" id="RU003827"/>
    </source>
</evidence>
<dbReference type="Proteomes" id="UP000278807">
    <property type="component" value="Unassembled WGS sequence"/>
</dbReference>
<evidence type="ECO:0000313" key="12">
    <source>
        <dbReference type="Proteomes" id="UP000278807"/>
    </source>
</evidence>
<dbReference type="EMBL" id="UZAE01012876">
    <property type="protein sequence ID" value="VDO07143.1"/>
    <property type="molecule type" value="Genomic_DNA"/>
</dbReference>
<keyword evidence="6 8" id="KW-0472">Membrane</keyword>
<reference evidence="13" key="1">
    <citation type="submission" date="2017-02" db="UniProtKB">
        <authorList>
            <consortium name="WormBaseParasite"/>
        </authorList>
    </citation>
    <scope>IDENTIFICATION</scope>
</reference>
<keyword evidence="4 9" id="KW-0732">Signal</keyword>
<dbReference type="InterPro" id="IPR009038">
    <property type="entry name" value="GOLD_dom"/>
</dbReference>
<feature type="signal peptide" evidence="9">
    <location>
        <begin position="1"/>
        <end position="20"/>
    </location>
</feature>
<dbReference type="STRING" id="102285.A0A0R3TR92"/>
<evidence type="ECO:0000256" key="6">
    <source>
        <dbReference type="ARBA" id="ARBA00023136"/>
    </source>
</evidence>
<keyword evidence="5 8" id="KW-1133">Transmembrane helix</keyword>
<feature type="chain" id="PRO_5043132039" evidence="9">
    <location>
        <begin position="21"/>
        <end position="212"/>
    </location>
</feature>
<accession>A0A0R3TR92</accession>
<evidence type="ECO:0000256" key="2">
    <source>
        <dbReference type="ARBA" id="ARBA00007104"/>
    </source>
</evidence>
<sequence>MKWTMMIVATLLLLTQSSNAIYFHIKEGSTKCFIEDVPEDTLISVSYAISVLDGDKFVRNPDHGVHVEIKDPEGNVVLSRVYSSEGKFFYTSLAPGDHSICLSTRGSSWSKTLLRVSLDIGIGGHGTDYKEVASKEKLNDIELRIRQLLDQVAMLAKDQDFQRAKEEYFRRISESINSRVTWWSIVQVILLILTGIFQMRNLRSFFLAKKLV</sequence>